<dbReference type="InterPro" id="IPR002893">
    <property type="entry name" value="Znf_MYND"/>
</dbReference>
<dbReference type="Pfam" id="PF01753">
    <property type="entry name" value="zf-MYND"/>
    <property type="match status" value="1"/>
</dbReference>
<evidence type="ECO:0000256" key="4">
    <source>
        <dbReference type="PROSITE-ProRule" id="PRU00134"/>
    </source>
</evidence>
<sequence>MPGPGNKKKKNQAIKQKQKTIRGSVPSTLANDVDEADGYVEKVNIICRLLEIPDVTTRSGLKLIHKDFEAVHGRLDSVFALFVNNDAIANGVIAIYAKMCADNILKDRLFFGKDILSDIMPLLNRKACRLVALQALCALSHHSSLELRTELAKKATNRLLDLLNEDSDDWRTTELVITVIDHCVSSLAGGKDIASAIVLRPFEVPRLLRAVVEQIRKATASSLLIDHALNMLVALALHCSVEFFNFSPAFNFLVACTRSPDIQTRGLAINGVLRLVVSKSQPDDGIYDAQAFLNAMEVRMPNHLVDALEDFGPVMKGEILQTAVGMRNFQDAMSKVIRDQDLYTLGLKISDLILKTEHSVVDGMFQSEDPITGQPDDYNFGLPFRRWPDSLPFCANALRARGDSSLLDKADIVDLKYFALKRKMDEAQVLVLKSLERNPKIPFFYYIRSLGSDQVDALRAAKKGLKCKGVADQDYVRNALLNRACEVASFLGLQRLQTAVTDKDWDEGIAFIMSAWKDAESYMKLAPPDARCMKTITYQHFLLGMIIKGCEISVDFGELEEGTTKLSLADQYGTYVGRPILKTQKRLARETIVSQMSAASKEWGDRVTAIAELHDYKSRKEPRAIEPQKSEDVLTAWLENVHIDGDDSTNAGPRTRMTHSRLHLNNVPLYQCSWCEATSAVLRKCSRCEKARYCDAPCQKNHWSIHRQTCSASTAA</sequence>
<dbReference type="PROSITE" id="PS50865">
    <property type="entry name" value="ZF_MYND_2"/>
    <property type="match status" value="1"/>
</dbReference>
<dbReference type="SUPFAM" id="SSF144232">
    <property type="entry name" value="HIT/MYND zinc finger-like"/>
    <property type="match status" value="1"/>
</dbReference>
<gene>
    <name evidence="7" type="ORF">SCHPADRAFT_870193</name>
</gene>
<keyword evidence="8" id="KW-1185">Reference proteome</keyword>
<dbReference type="SUPFAM" id="SSF48371">
    <property type="entry name" value="ARM repeat"/>
    <property type="match status" value="1"/>
</dbReference>
<feature type="region of interest" description="Disordered" evidence="5">
    <location>
        <begin position="1"/>
        <end position="21"/>
    </location>
</feature>
<dbReference type="InterPro" id="IPR016024">
    <property type="entry name" value="ARM-type_fold"/>
</dbReference>
<dbReference type="Proteomes" id="UP000053477">
    <property type="component" value="Unassembled WGS sequence"/>
</dbReference>
<feature type="compositionally biased region" description="Basic residues" evidence="5">
    <location>
        <begin position="1"/>
        <end position="20"/>
    </location>
</feature>
<dbReference type="EMBL" id="KQ085920">
    <property type="protein sequence ID" value="KLO16152.1"/>
    <property type="molecule type" value="Genomic_DNA"/>
</dbReference>
<evidence type="ECO:0000256" key="3">
    <source>
        <dbReference type="ARBA" id="ARBA00022833"/>
    </source>
</evidence>
<evidence type="ECO:0000313" key="7">
    <source>
        <dbReference type="EMBL" id="KLO16152.1"/>
    </source>
</evidence>
<dbReference type="OrthoDB" id="341421at2759"/>
<reference evidence="7 8" key="1">
    <citation type="submission" date="2015-04" db="EMBL/GenBank/DDBJ databases">
        <title>Complete genome sequence of Schizopora paradoxa KUC8140, a cosmopolitan wood degrader in East Asia.</title>
        <authorList>
            <consortium name="DOE Joint Genome Institute"/>
            <person name="Min B."/>
            <person name="Park H."/>
            <person name="Jang Y."/>
            <person name="Kim J.-J."/>
            <person name="Kim K.H."/>
            <person name="Pangilinan J."/>
            <person name="Lipzen A."/>
            <person name="Riley R."/>
            <person name="Grigoriev I.V."/>
            <person name="Spatafora J.W."/>
            <person name="Choi I.-G."/>
        </authorList>
    </citation>
    <scope>NUCLEOTIDE SEQUENCE [LARGE SCALE GENOMIC DNA]</scope>
    <source>
        <strain evidence="7 8">KUC8140</strain>
    </source>
</reference>
<dbReference type="PROSITE" id="PS01360">
    <property type="entry name" value="ZF_MYND_1"/>
    <property type="match status" value="1"/>
</dbReference>
<evidence type="ECO:0000256" key="5">
    <source>
        <dbReference type="SAM" id="MobiDB-lite"/>
    </source>
</evidence>
<dbReference type="GO" id="GO:0008270">
    <property type="term" value="F:zinc ion binding"/>
    <property type="evidence" value="ECO:0007669"/>
    <property type="project" value="UniProtKB-KW"/>
</dbReference>
<protein>
    <recommendedName>
        <fullName evidence="6">MYND-type domain-containing protein</fullName>
    </recommendedName>
</protein>
<dbReference type="InParanoid" id="A0A0H2RX10"/>
<evidence type="ECO:0000256" key="1">
    <source>
        <dbReference type="ARBA" id="ARBA00022723"/>
    </source>
</evidence>
<keyword evidence="3" id="KW-0862">Zinc</keyword>
<keyword evidence="2 4" id="KW-0863">Zinc-finger</keyword>
<accession>A0A0H2RX10</accession>
<dbReference type="Gene3D" id="1.25.10.10">
    <property type="entry name" value="Leucine-rich Repeat Variant"/>
    <property type="match status" value="1"/>
</dbReference>
<evidence type="ECO:0000313" key="8">
    <source>
        <dbReference type="Proteomes" id="UP000053477"/>
    </source>
</evidence>
<proteinExistence type="predicted"/>
<organism evidence="7 8">
    <name type="scientific">Schizopora paradoxa</name>
    <dbReference type="NCBI Taxonomy" id="27342"/>
    <lineage>
        <taxon>Eukaryota</taxon>
        <taxon>Fungi</taxon>
        <taxon>Dikarya</taxon>
        <taxon>Basidiomycota</taxon>
        <taxon>Agaricomycotina</taxon>
        <taxon>Agaricomycetes</taxon>
        <taxon>Hymenochaetales</taxon>
        <taxon>Schizoporaceae</taxon>
        <taxon>Schizopora</taxon>
    </lineage>
</organism>
<dbReference type="AlphaFoldDB" id="A0A0H2RX10"/>
<dbReference type="Gene3D" id="6.10.140.2220">
    <property type="match status" value="1"/>
</dbReference>
<keyword evidence="1" id="KW-0479">Metal-binding</keyword>
<evidence type="ECO:0000256" key="2">
    <source>
        <dbReference type="ARBA" id="ARBA00022771"/>
    </source>
</evidence>
<name>A0A0H2RX10_9AGAM</name>
<evidence type="ECO:0000259" key="6">
    <source>
        <dbReference type="PROSITE" id="PS50865"/>
    </source>
</evidence>
<feature type="domain" description="MYND-type" evidence="6">
    <location>
        <begin position="672"/>
        <end position="710"/>
    </location>
</feature>
<dbReference type="InterPro" id="IPR011989">
    <property type="entry name" value="ARM-like"/>
</dbReference>